<dbReference type="InterPro" id="IPR023828">
    <property type="entry name" value="Peptidase_S8_Ser-AS"/>
</dbReference>
<feature type="active site" description="Charge relay system" evidence="5 6">
    <location>
        <position position="614"/>
    </location>
</feature>
<evidence type="ECO:0000259" key="10">
    <source>
        <dbReference type="Pfam" id="PF02225"/>
    </source>
</evidence>
<dbReference type="Gene3D" id="2.60.40.2310">
    <property type="match status" value="1"/>
</dbReference>
<dbReference type="InterPro" id="IPR015500">
    <property type="entry name" value="Peptidase_S8_subtilisin-rel"/>
</dbReference>
<dbReference type="PROSITE" id="PS51892">
    <property type="entry name" value="SUBTILASE"/>
    <property type="match status" value="1"/>
</dbReference>
<keyword evidence="8" id="KW-0732">Signal</keyword>
<feature type="active site" description="Charge relay system" evidence="5 6">
    <location>
        <position position="288"/>
    </location>
</feature>
<dbReference type="InterPro" id="IPR010259">
    <property type="entry name" value="S8pro/Inhibitor_I9"/>
</dbReference>
<protein>
    <submittedName>
        <fullName evidence="13">Subtilisin family serine protease</fullName>
    </submittedName>
</protein>
<dbReference type="InterPro" id="IPR036852">
    <property type="entry name" value="Peptidase_S8/S53_dom_sf"/>
</dbReference>
<dbReference type="Pfam" id="PF00082">
    <property type="entry name" value="Peptidase_S8"/>
    <property type="match status" value="1"/>
</dbReference>
<dbReference type="InterPro" id="IPR041469">
    <property type="entry name" value="Subtilisin-like_FN3"/>
</dbReference>
<evidence type="ECO:0000256" key="8">
    <source>
        <dbReference type="SAM" id="SignalP"/>
    </source>
</evidence>
<feature type="signal peptide" evidence="8">
    <location>
        <begin position="1"/>
        <end position="33"/>
    </location>
</feature>
<sequence>MHVLAAGVRRARRLRSSLVIAPAAILGVTVALGAPALADDPGDPGPGASDGAGLSADKTDLTRYKAGRYVVMLAAPPASTADQTRAGAGEQFDARGAGVAAYTKKLRASHDRLGSDLGFDVKRHYTISANGFVADLTAKQATELATDRRVLTVQKDSIVYADTWNTPDFLGLTGKKGVWKQVGGERKAGDGVVVGVIDSGIWPESKSFRGAPLTADPQGRWGTKITGAVTSMRKSDGNLFRGLCQAGEEFEVSDCNSKLISSRYFVEGYGEARTIDEDYISPRDGNGHGSHTASTAAGGRVDDVTTEGVDFGSVSGIAPAAKISVYKALWATEDGRASGTTSDLVAAIEQAVTDGVDVLNYSISGPTDTVLEAAEIAFEGAAEAGVFVAASAGNSGPGASTVAHNSPWVTTVAASTHTSFENTVVLGNGQKIVGASISKTALPDTKLVDAGDSGNGSHSASDTALCAPDSLDPAKVGGTIVVCQRGVYDRVAKSAEVQRAGGVGVVLANISEGSLDADFHAVPTIHVSDADAPKVYDYLDSAGASATARFELGNLSGTVTPVPQIAGFSSRGPAASDDSDLLKPDISAPGVSVLAAVAPPSNHGRDYDLYSGTSMSAPHIAGLAALIQGVHPRWEPMKIKSAMMTTATDLKKSDGSRSNDLFAQGAGHVNPRAFLDPGLFVLSDWEQWYGYITGLGLDTGVPAIEPNAVNLPSLAEGHVMTSVTLARTFTAARKGTWRVSVDVPGFKAKASRSSVSARQVGQSTKVDFTFERTNAPLSQWAFGHVTLTGPTTVRLPVALRPVSVKAPTSVTGTGVDGSTEVPITGGFTGDLQVSPAGLVKGQTSEGSLAVGAYTLECVTIGEGNDLAQFDLVAPDQTSDLDMYVYAAESCDPSTIFAVAGEAATPSPGETFSLEGAPAGTYIVEVDAFAAGDQGAPVPWSLRVYDLGGSPSVGDLAVEPNPVPVTTGADASFDVTWSGLDADAHYFGLLGYDGAPNSTFVYVDTTTP</sequence>
<keyword evidence="3 6" id="KW-0378">Hydrolase</keyword>
<feature type="chain" id="PRO_5031569476" evidence="8">
    <location>
        <begin position="34"/>
        <end position="1007"/>
    </location>
</feature>
<dbReference type="Pfam" id="PF17766">
    <property type="entry name" value="fn3_6"/>
    <property type="match status" value="1"/>
</dbReference>
<feature type="domain" description="Peptidase S8/S53" evidence="9">
    <location>
        <begin position="189"/>
        <end position="667"/>
    </location>
</feature>
<dbReference type="EMBL" id="JACBZM010000001">
    <property type="protein sequence ID" value="NYI45125.1"/>
    <property type="molecule type" value="Genomic_DNA"/>
</dbReference>
<dbReference type="PANTHER" id="PTHR10795">
    <property type="entry name" value="PROPROTEIN CONVERTASE SUBTILISIN/KEXIN"/>
    <property type="match status" value="1"/>
</dbReference>
<comment type="similarity">
    <text evidence="1 6">Belongs to the peptidase S8 family.</text>
</comment>
<dbReference type="PRINTS" id="PR00723">
    <property type="entry name" value="SUBTILISIN"/>
</dbReference>
<reference evidence="13 14" key="1">
    <citation type="submission" date="2020-07" db="EMBL/GenBank/DDBJ databases">
        <title>Sequencing the genomes of 1000 actinobacteria strains.</title>
        <authorList>
            <person name="Klenk H.-P."/>
        </authorList>
    </citation>
    <scope>NUCLEOTIDE SEQUENCE [LARGE SCALE GENOMIC DNA]</scope>
    <source>
        <strain evidence="13 14">DSM 15131</strain>
    </source>
</reference>
<feature type="active site" description="Charge relay system" evidence="5 6">
    <location>
        <position position="198"/>
    </location>
</feature>
<evidence type="ECO:0000256" key="6">
    <source>
        <dbReference type="PROSITE-ProRule" id="PRU01240"/>
    </source>
</evidence>
<dbReference type="AlphaFoldDB" id="A0A7Y9ZHU1"/>
<name>A0A7Y9ZHU1_9ACTN</name>
<dbReference type="SUPFAM" id="SSF54897">
    <property type="entry name" value="Protease propeptides/inhibitors"/>
    <property type="match status" value="1"/>
</dbReference>
<dbReference type="InterPro" id="IPR045051">
    <property type="entry name" value="SBT"/>
</dbReference>
<evidence type="ECO:0000256" key="3">
    <source>
        <dbReference type="ARBA" id="ARBA00022801"/>
    </source>
</evidence>
<feature type="domain" description="PA" evidence="10">
    <location>
        <begin position="462"/>
        <end position="532"/>
    </location>
</feature>
<dbReference type="CDD" id="cd02120">
    <property type="entry name" value="PA_subtilisin_like"/>
    <property type="match status" value="1"/>
</dbReference>
<keyword evidence="2 6" id="KW-0645">Protease</keyword>
<evidence type="ECO:0000256" key="1">
    <source>
        <dbReference type="ARBA" id="ARBA00011073"/>
    </source>
</evidence>
<evidence type="ECO:0000256" key="4">
    <source>
        <dbReference type="ARBA" id="ARBA00022825"/>
    </source>
</evidence>
<feature type="domain" description="Subtilisin-like protease fibronectin type-III" evidence="12">
    <location>
        <begin position="709"/>
        <end position="798"/>
    </location>
</feature>
<accession>A0A7Y9ZHU1</accession>
<dbReference type="PROSITE" id="PS00138">
    <property type="entry name" value="SUBTILASE_SER"/>
    <property type="match status" value="1"/>
</dbReference>
<dbReference type="InterPro" id="IPR003137">
    <property type="entry name" value="PA_domain"/>
</dbReference>
<comment type="caution">
    <text evidence="13">The sequence shown here is derived from an EMBL/GenBank/DDBJ whole genome shotgun (WGS) entry which is preliminary data.</text>
</comment>
<feature type="region of interest" description="Disordered" evidence="7">
    <location>
        <begin position="280"/>
        <end position="301"/>
    </location>
</feature>
<dbReference type="GO" id="GO:0006508">
    <property type="term" value="P:proteolysis"/>
    <property type="evidence" value="ECO:0007669"/>
    <property type="project" value="UniProtKB-KW"/>
</dbReference>
<evidence type="ECO:0000256" key="2">
    <source>
        <dbReference type="ARBA" id="ARBA00022670"/>
    </source>
</evidence>
<dbReference type="RefSeq" id="WP_179648822.1">
    <property type="nucleotide sequence ID" value="NZ_JACBZM010000001.1"/>
</dbReference>
<dbReference type="SUPFAM" id="SSF52743">
    <property type="entry name" value="Subtilisin-like"/>
    <property type="match status" value="1"/>
</dbReference>
<dbReference type="Gene3D" id="3.50.30.30">
    <property type="match status" value="1"/>
</dbReference>
<evidence type="ECO:0000259" key="11">
    <source>
        <dbReference type="Pfam" id="PF05922"/>
    </source>
</evidence>
<proteinExistence type="inferred from homology"/>
<organism evidence="13 14">
    <name type="scientific">Nocardioides aromaticivorans</name>
    <dbReference type="NCBI Taxonomy" id="200618"/>
    <lineage>
        <taxon>Bacteria</taxon>
        <taxon>Bacillati</taxon>
        <taxon>Actinomycetota</taxon>
        <taxon>Actinomycetes</taxon>
        <taxon>Propionibacteriales</taxon>
        <taxon>Nocardioidaceae</taxon>
        <taxon>Nocardioides</taxon>
    </lineage>
</organism>
<evidence type="ECO:0000256" key="5">
    <source>
        <dbReference type="PIRSR" id="PIRSR615500-1"/>
    </source>
</evidence>
<dbReference type="Pfam" id="PF02225">
    <property type="entry name" value="PA"/>
    <property type="match status" value="1"/>
</dbReference>
<dbReference type="Gene3D" id="3.40.50.200">
    <property type="entry name" value="Peptidase S8/S53 domain"/>
    <property type="match status" value="1"/>
</dbReference>
<evidence type="ECO:0000259" key="12">
    <source>
        <dbReference type="Pfam" id="PF17766"/>
    </source>
</evidence>
<dbReference type="InterPro" id="IPR000209">
    <property type="entry name" value="Peptidase_S8/S53_dom"/>
</dbReference>
<evidence type="ECO:0000256" key="7">
    <source>
        <dbReference type="SAM" id="MobiDB-lite"/>
    </source>
</evidence>
<evidence type="ECO:0000313" key="13">
    <source>
        <dbReference type="EMBL" id="NYI45125.1"/>
    </source>
</evidence>
<dbReference type="GO" id="GO:0004252">
    <property type="term" value="F:serine-type endopeptidase activity"/>
    <property type="evidence" value="ECO:0007669"/>
    <property type="project" value="UniProtKB-UniRule"/>
</dbReference>
<dbReference type="CDD" id="cd04852">
    <property type="entry name" value="Peptidases_S8_3"/>
    <property type="match status" value="1"/>
</dbReference>
<gene>
    <name evidence="13" type="ORF">BJ993_002205</name>
</gene>
<keyword evidence="4 6" id="KW-0720">Serine protease</keyword>
<dbReference type="InterPro" id="IPR034197">
    <property type="entry name" value="Peptidases_S8_3"/>
</dbReference>
<evidence type="ECO:0000259" key="9">
    <source>
        <dbReference type="Pfam" id="PF00082"/>
    </source>
</evidence>
<dbReference type="Pfam" id="PF05922">
    <property type="entry name" value="Inhibitor_I9"/>
    <property type="match status" value="1"/>
</dbReference>
<dbReference type="Proteomes" id="UP000562045">
    <property type="component" value="Unassembled WGS sequence"/>
</dbReference>
<feature type="domain" description="Inhibitor I9" evidence="11">
    <location>
        <begin position="112"/>
        <end position="161"/>
    </location>
</feature>
<evidence type="ECO:0000313" key="14">
    <source>
        <dbReference type="Proteomes" id="UP000562045"/>
    </source>
</evidence>